<evidence type="ECO:0000313" key="4">
    <source>
        <dbReference type="Proteomes" id="UP001319200"/>
    </source>
</evidence>
<evidence type="ECO:0008006" key="5">
    <source>
        <dbReference type="Google" id="ProtNLM"/>
    </source>
</evidence>
<dbReference type="InterPro" id="IPR044023">
    <property type="entry name" value="Ig_7"/>
</dbReference>
<gene>
    <name evidence="3" type="ORF">KK083_20235</name>
</gene>
<accession>A0AAP2DQP1</accession>
<evidence type="ECO:0000259" key="2">
    <source>
        <dbReference type="Pfam" id="PF20041"/>
    </source>
</evidence>
<organism evidence="3 4">
    <name type="scientific">Chryseosolibacter histidini</name>
    <dbReference type="NCBI Taxonomy" id="2782349"/>
    <lineage>
        <taxon>Bacteria</taxon>
        <taxon>Pseudomonadati</taxon>
        <taxon>Bacteroidota</taxon>
        <taxon>Cytophagia</taxon>
        <taxon>Cytophagales</taxon>
        <taxon>Chryseotaleaceae</taxon>
        <taxon>Chryseosolibacter</taxon>
    </lineage>
</organism>
<dbReference type="Pfam" id="PF19081">
    <property type="entry name" value="Ig_7"/>
    <property type="match status" value="1"/>
</dbReference>
<feature type="domain" description="DUF6443" evidence="2">
    <location>
        <begin position="648"/>
        <end position="765"/>
    </location>
</feature>
<dbReference type="Pfam" id="PF20041">
    <property type="entry name" value="DUF6443"/>
    <property type="match status" value="1"/>
</dbReference>
<protein>
    <recommendedName>
        <fullName evidence="5">Ig-like domain-containing protein</fullName>
    </recommendedName>
</protein>
<proteinExistence type="predicted"/>
<dbReference type="AlphaFoldDB" id="A0AAP2DQP1"/>
<dbReference type="RefSeq" id="WP_254167016.1">
    <property type="nucleotide sequence ID" value="NZ_JAHESF010000023.1"/>
</dbReference>
<dbReference type="Proteomes" id="UP001319200">
    <property type="component" value="Unassembled WGS sequence"/>
</dbReference>
<evidence type="ECO:0000259" key="1">
    <source>
        <dbReference type="Pfam" id="PF19081"/>
    </source>
</evidence>
<evidence type="ECO:0000313" key="3">
    <source>
        <dbReference type="EMBL" id="MBT1699237.1"/>
    </source>
</evidence>
<name>A0AAP2DQP1_9BACT</name>
<dbReference type="InterPro" id="IPR045619">
    <property type="entry name" value="DUF6443"/>
</dbReference>
<comment type="caution">
    <text evidence="3">The sequence shown here is derived from an EMBL/GenBank/DDBJ whole genome shotgun (WGS) entry which is preliminary data.</text>
</comment>
<sequence>MLVVFYGQQSKADCISGNLTACRVLVPGQEQKPYAETYTLNPGDFSKKSWSYSGGSRAGGGTQTADFITIEWTEPGWHSLTVAELDPNNPREPCTITIFVKEVAGGTLSNSTEICQGSSTTLTLTGYSGLIQQWEKTTDGSTWEVISHTGASYNTGALSAATSYRVLVSECAESVYSNTSDITISVPTPGNVSGDTNFCTGELANGTASIANYGGFIMTWEMSEYSNGTWGEWVGTGSLHGIESYNYSVSVQTRFRAKISAGTCGTIYSENVEVMETAPAEAGYISGPSEVCSGAPFSLSLVGASGVAEWYMKDAQHDYGPIGSPTGITITRPYWFKAVVRDAGCNLPDEAEFYVAVKPTLFVSVGPAYQEICPGAAVNLITLESSGLPVKWERKDESSSSWSTVATGIAPGSFKFSPVNVSGLWRAAVTNGCGDIPSNTVEVKVLDAIPTPQITNVSVCPGETALLSVGNPQPAPTRYVWYSFSNGQHTVLTTTALNEYRIPDPTNATYSVAFERVGCIGPKSSVQVALHNSALVPAAPYINVTTTPVYNVKIYKNNTSAGGVSYYWQTQSDVIDVTNQADVIDMPASGLYYVRSMNASGCWSGVSEPVEVVNHVPSQTQYAAAQINYARTYTFLEPSTETTYPADLDTESDPSKIGINSTYIDGLGRPVQSVQKKASPTGNDQVTVLEYDEAGRKVRDYLPYISTEGSGDLKTAPFPQQRNFYGTGGEVAASYFPFLYQQTERSPLDRAQASYSPGDDWAGLVGSAQSKKVAHHYLSNTTADSVWLWRVDAQAVPFTNSNYTEGFLFLNETLDEHGFRVREFKTKEDKLVLKRVQVASDTWADTYYIYDDFGNLVAVLPPEAVKKMKAIINGN</sequence>
<keyword evidence="4" id="KW-1185">Reference proteome</keyword>
<feature type="domain" description="Ig-like" evidence="1">
    <location>
        <begin position="451"/>
        <end position="528"/>
    </location>
</feature>
<reference evidence="3 4" key="1">
    <citation type="submission" date="2021-05" db="EMBL/GenBank/DDBJ databases">
        <title>A Polyphasic approach of four new species of the genus Ohtaekwangia: Ohtaekwangia histidinii sp. nov., Ohtaekwangia cretensis sp. nov., Ohtaekwangia indiensis sp. nov., Ohtaekwangia reichenbachii sp. nov. from diverse environment.</title>
        <authorList>
            <person name="Octaviana S."/>
        </authorList>
    </citation>
    <scope>NUCLEOTIDE SEQUENCE [LARGE SCALE GENOMIC DNA]</scope>
    <source>
        <strain evidence="3 4">PWU4</strain>
    </source>
</reference>
<dbReference type="EMBL" id="JAHESF010000023">
    <property type="protein sequence ID" value="MBT1699237.1"/>
    <property type="molecule type" value="Genomic_DNA"/>
</dbReference>